<proteinExistence type="predicted"/>
<accession>A0ABM9NEC7</accession>
<gene>
    <name evidence="2" type="ORF">MECH1_V1_0168</name>
</gene>
<evidence type="ECO:0000313" key="2">
    <source>
        <dbReference type="EMBL" id="CAL1238949.1"/>
    </source>
</evidence>
<sequence length="47" mass="5026">MGLTEEELAFYDARETNDSAVKVLGDQTLRTPAKLTATGKLPMSSPA</sequence>
<protein>
    <recommendedName>
        <fullName evidence="1">Type I restriction enzyme HindI endonuclease subunit-like C-terminal domain-containing protein</fullName>
    </recommendedName>
</protein>
<dbReference type="InterPro" id="IPR021810">
    <property type="entry name" value="T1RH-like_C"/>
</dbReference>
<evidence type="ECO:0000259" key="1">
    <source>
        <dbReference type="Pfam" id="PF11867"/>
    </source>
</evidence>
<name>A0ABM9NEC7_9GAMM</name>
<reference evidence="2 3" key="1">
    <citation type="submission" date="2024-04" db="EMBL/GenBank/DDBJ databases">
        <authorList>
            <person name="Cremers G."/>
        </authorList>
    </citation>
    <scope>NUCLEOTIDE SEQUENCE [LARGE SCALE GENOMIC DNA]</scope>
    <source>
        <strain evidence="2">MeCH1-AG</strain>
    </source>
</reference>
<organism evidence="2 3">
    <name type="scientific">Candidatus Methylocalor cossyra</name>
    <dbReference type="NCBI Taxonomy" id="3108543"/>
    <lineage>
        <taxon>Bacteria</taxon>
        <taxon>Pseudomonadati</taxon>
        <taxon>Pseudomonadota</taxon>
        <taxon>Gammaproteobacteria</taxon>
        <taxon>Methylococcales</taxon>
        <taxon>Methylococcaceae</taxon>
        <taxon>Candidatus Methylocalor</taxon>
    </lineage>
</organism>
<feature type="domain" description="Type I restriction enzyme HindI endonuclease subunit-like C-terminal" evidence="1">
    <location>
        <begin position="1"/>
        <end position="34"/>
    </location>
</feature>
<dbReference type="EMBL" id="OZ026884">
    <property type="protein sequence ID" value="CAL1238949.1"/>
    <property type="molecule type" value="Genomic_DNA"/>
</dbReference>
<dbReference type="Proteomes" id="UP001497493">
    <property type="component" value="Chromosome"/>
</dbReference>
<dbReference type="Pfam" id="PF11867">
    <property type="entry name" value="T1RH-like_C"/>
    <property type="match status" value="1"/>
</dbReference>
<keyword evidence="3" id="KW-1185">Reference proteome</keyword>
<evidence type="ECO:0000313" key="3">
    <source>
        <dbReference type="Proteomes" id="UP001497493"/>
    </source>
</evidence>